<accession>A0A1I0BJH4</accession>
<keyword evidence="5" id="KW-1185">Reference proteome</keyword>
<evidence type="ECO:0000259" key="3">
    <source>
        <dbReference type="Pfam" id="PF13699"/>
    </source>
</evidence>
<dbReference type="InterPro" id="IPR036365">
    <property type="entry name" value="PGBD-like_sf"/>
</dbReference>
<dbReference type="Pfam" id="PF01471">
    <property type="entry name" value="PG_binding_1"/>
    <property type="match status" value="1"/>
</dbReference>
<dbReference type="InterPro" id="IPR036737">
    <property type="entry name" value="OmpA-like_sf"/>
</dbReference>
<feature type="domain" description="eCIS core" evidence="3">
    <location>
        <begin position="147"/>
        <end position="220"/>
    </location>
</feature>
<feature type="region of interest" description="Disordered" evidence="1">
    <location>
        <begin position="1"/>
        <end position="34"/>
    </location>
</feature>
<dbReference type="SUPFAM" id="SSF47090">
    <property type="entry name" value="PGBD-like"/>
    <property type="match status" value="1"/>
</dbReference>
<reference evidence="5" key="1">
    <citation type="submission" date="2016-10" db="EMBL/GenBank/DDBJ databases">
        <authorList>
            <person name="Varghese N."/>
            <person name="Submissions S."/>
        </authorList>
    </citation>
    <scope>NUCLEOTIDE SEQUENCE [LARGE SCALE GENOMIC DNA]</scope>
    <source>
        <strain evidence="5">Nm71</strain>
    </source>
</reference>
<evidence type="ECO:0000256" key="1">
    <source>
        <dbReference type="SAM" id="MobiDB-lite"/>
    </source>
</evidence>
<dbReference type="Proteomes" id="UP000199345">
    <property type="component" value="Unassembled WGS sequence"/>
</dbReference>
<evidence type="ECO:0000313" key="4">
    <source>
        <dbReference type="EMBL" id="SET06999.1"/>
    </source>
</evidence>
<sequence>METAVKNAAKPATAREKIKTATNRQRTQAQQQRAVADILRTSRCIQTKLRIGQPNDQFEKEADRIAEQVVNHSVTPDESAVQVAAPVIENNISTGKSQVQRACSQCEEELQRKPDEEDQEMRDEANLEPAWASELFSGGSFGGRPLENRGFFEAGLGSGFGRVRVHTGKRADHMAAGFGARAFTLGSNIYFADGEYQPYSRPGKLLIVHELVHTLQQQGSSPLIQRACGDAGCAAADPDTPDCPDPEDFLLDPTLESVRQSVFDGPGHLRIVERGDSAPAVELIQRLLLNANCSGFDRAGVRSEMTTQTFGRYTDAAVEQFQRSHTDANGESLVVDGDVGPATLSAMDVILQLDPVNPAADPEEVGQCYGEAEEGPGEAREVPATEVLPLFPFFPAFKSWELQNFDIDASFVKTEHRRFIRDTILPAVRDAEVDFPDAAGMHIRLVGEASTTASDTYNLGLSARRTHCVRETLIDEGIRAGDILDHSASALGERIAQLRRAAAGLPVDNVEDRKARKVTVILDLSADENDHEDCGDADKTLASTAYRAKIACAGSMAMRVNIGNFGNPGQPVFREFIWQQQLPTLDGCFFRLDNLPDEFIAVRTPGEIQLAETNPTATGSHSDFQGVVLLMSDSGGSALRKASTTALPAYLIGLRGDWSNAGCLPDHEAVSGVMRPIGPVKCGVVPAPPVSENCYPSDTEEDCPDEVRQAAAQEYVATMVRISGDPVEAIKQIKRIAKFAAVLEWVLDFFGIEALLGGAAIVIGSQDLDQPILRPFLFLGGGIGGAAEAPIGGNLLVSRPFTLEIPKRLETDEAGLLLNGSDFSGWASITIIGGTNREELTINGDGFSKTVPMWGLPCDSGATRTARGRLFSVANARCLALEALPPPPERECEDECSENLRLSGFEDFTIKVGRASYSALPGIAQRIADTMGGCGATMAFINVGTRSEDEDDTTVFRKFAFVGLNTNCAFTVGRGSEDRSYTLERQLAHGDANDRFSLSDFAGAATVDTGGLLSIIDLPLTQFNLPGTYAAECEDGLINGIMIPISPVECGDIPAPPHITVPDPTDADRCNRFKADNAVIVDLHVEKLRSGDYNDVLDSISAGPALRFPEYRRLFLQIGDTVTNAVFVGKTIANEPVVTFIDMEIVRGERLPSGAYVFHINILNKPCSFNASGEPVLLLPDNCREGMIDTGPGIIFPVFRKPAQNPGEDVEPAGGVDEENIAGGRLG</sequence>
<gene>
    <name evidence="4" type="ORF">SAMN05216326_11113</name>
</gene>
<dbReference type="Gene3D" id="3.30.1330.60">
    <property type="entry name" value="OmpA-like domain"/>
    <property type="match status" value="1"/>
</dbReference>
<protein>
    <submittedName>
        <fullName evidence="4">OmpA family protein</fullName>
    </submittedName>
</protein>
<name>A0A1I0BJH4_9PROT</name>
<dbReference type="InterPro" id="IPR002477">
    <property type="entry name" value="Peptidoglycan-bd-like"/>
</dbReference>
<dbReference type="InterPro" id="IPR036366">
    <property type="entry name" value="PGBDSf"/>
</dbReference>
<proteinExistence type="predicted"/>
<dbReference type="AlphaFoldDB" id="A0A1I0BJH4"/>
<evidence type="ECO:0000313" key="5">
    <source>
        <dbReference type="Proteomes" id="UP000199345"/>
    </source>
</evidence>
<feature type="compositionally biased region" description="Low complexity" evidence="1">
    <location>
        <begin position="20"/>
        <end position="34"/>
    </location>
</feature>
<evidence type="ECO:0000259" key="2">
    <source>
        <dbReference type="Pfam" id="PF01471"/>
    </source>
</evidence>
<dbReference type="EMBL" id="FOIA01000011">
    <property type="protein sequence ID" value="SET06999.1"/>
    <property type="molecule type" value="Genomic_DNA"/>
</dbReference>
<dbReference type="InterPro" id="IPR025295">
    <property type="entry name" value="eCIS_core_dom"/>
</dbReference>
<dbReference type="SUPFAM" id="SSF103088">
    <property type="entry name" value="OmpA-like"/>
    <property type="match status" value="1"/>
</dbReference>
<dbReference type="OrthoDB" id="7387101at2"/>
<organism evidence="4 5">
    <name type="scientific">Nitrosomonas marina</name>
    <dbReference type="NCBI Taxonomy" id="917"/>
    <lineage>
        <taxon>Bacteria</taxon>
        <taxon>Pseudomonadati</taxon>
        <taxon>Pseudomonadota</taxon>
        <taxon>Betaproteobacteria</taxon>
        <taxon>Nitrosomonadales</taxon>
        <taxon>Nitrosomonadaceae</taxon>
        <taxon>Nitrosomonas</taxon>
    </lineage>
</organism>
<feature type="region of interest" description="Disordered" evidence="1">
    <location>
        <begin position="1205"/>
        <end position="1227"/>
    </location>
</feature>
<dbReference type="Pfam" id="PF13699">
    <property type="entry name" value="eCIS_core"/>
    <property type="match status" value="1"/>
</dbReference>
<feature type="domain" description="Peptidoglycan binding-like" evidence="2">
    <location>
        <begin position="278"/>
        <end position="347"/>
    </location>
</feature>
<dbReference type="RefSeq" id="WP_090657859.1">
    <property type="nucleotide sequence ID" value="NZ_FOIA01000011.1"/>
</dbReference>
<feature type="compositionally biased region" description="Acidic residues" evidence="1">
    <location>
        <begin position="1208"/>
        <end position="1220"/>
    </location>
</feature>
<dbReference type="Gene3D" id="1.10.101.10">
    <property type="entry name" value="PGBD-like superfamily/PGBD"/>
    <property type="match status" value="1"/>
</dbReference>